<evidence type="ECO:0000256" key="11">
    <source>
        <dbReference type="ARBA" id="ARBA00023268"/>
    </source>
</evidence>
<dbReference type="RefSeq" id="WP_160719195.1">
    <property type="nucleotide sequence ID" value="NZ_SUMG01000003.1"/>
</dbReference>
<dbReference type="GO" id="GO:0009398">
    <property type="term" value="P:FMN biosynthetic process"/>
    <property type="evidence" value="ECO:0007669"/>
    <property type="project" value="UniProtKB-UniRule"/>
</dbReference>
<evidence type="ECO:0000256" key="1">
    <source>
        <dbReference type="ARBA" id="ARBA00004726"/>
    </source>
</evidence>
<keyword evidence="17" id="KW-1185">Reference proteome</keyword>
<comment type="catalytic activity">
    <reaction evidence="12 14">
        <text>riboflavin + ATP = FMN + ADP + H(+)</text>
        <dbReference type="Rhea" id="RHEA:14357"/>
        <dbReference type="ChEBI" id="CHEBI:15378"/>
        <dbReference type="ChEBI" id="CHEBI:30616"/>
        <dbReference type="ChEBI" id="CHEBI:57986"/>
        <dbReference type="ChEBI" id="CHEBI:58210"/>
        <dbReference type="ChEBI" id="CHEBI:456216"/>
        <dbReference type="EC" id="2.7.1.26"/>
    </reaction>
</comment>
<proteinExistence type="inferred from homology"/>
<dbReference type="InterPro" id="IPR015864">
    <property type="entry name" value="FAD_synthase"/>
</dbReference>
<evidence type="ECO:0000256" key="7">
    <source>
        <dbReference type="ARBA" id="ARBA00022741"/>
    </source>
</evidence>
<evidence type="ECO:0000313" key="16">
    <source>
        <dbReference type="EMBL" id="NBG87616.1"/>
    </source>
</evidence>
<dbReference type="CDD" id="cd02064">
    <property type="entry name" value="FAD_synthetase_N"/>
    <property type="match status" value="1"/>
</dbReference>
<dbReference type="Pfam" id="PF06574">
    <property type="entry name" value="FAD_syn"/>
    <property type="match status" value="1"/>
</dbReference>
<dbReference type="PIRSF" id="PIRSF004491">
    <property type="entry name" value="FAD_Synth"/>
    <property type="match status" value="1"/>
</dbReference>
<dbReference type="SUPFAM" id="SSF52374">
    <property type="entry name" value="Nucleotidylyl transferase"/>
    <property type="match status" value="1"/>
</dbReference>
<dbReference type="InterPro" id="IPR023468">
    <property type="entry name" value="Riboflavin_kinase"/>
</dbReference>
<evidence type="ECO:0000256" key="5">
    <source>
        <dbReference type="ARBA" id="ARBA00022679"/>
    </source>
</evidence>
<dbReference type="Proteomes" id="UP000449710">
    <property type="component" value="Unassembled WGS sequence"/>
</dbReference>
<dbReference type="SMART" id="SM00904">
    <property type="entry name" value="Flavokinase"/>
    <property type="match status" value="1"/>
</dbReference>
<evidence type="ECO:0000256" key="10">
    <source>
        <dbReference type="ARBA" id="ARBA00022840"/>
    </source>
</evidence>
<dbReference type="NCBIfam" id="TIGR00083">
    <property type="entry name" value="ribF"/>
    <property type="match status" value="1"/>
</dbReference>
<dbReference type="InterPro" id="IPR002606">
    <property type="entry name" value="Riboflavin_kinase_bac"/>
</dbReference>
<evidence type="ECO:0000259" key="15">
    <source>
        <dbReference type="SMART" id="SM00904"/>
    </source>
</evidence>
<dbReference type="InterPro" id="IPR014729">
    <property type="entry name" value="Rossmann-like_a/b/a_fold"/>
</dbReference>
<dbReference type="Pfam" id="PF01687">
    <property type="entry name" value="Flavokinase"/>
    <property type="match status" value="1"/>
</dbReference>
<dbReference type="GO" id="GO:0003919">
    <property type="term" value="F:FMN adenylyltransferase activity"/>
    <property type="evidence" value="ECO:0007669"/>
    <property type="project" value="UniProtKB-UniRule"/>
</dbReference>
<dbReference type="GO" id="GO:0009231">
    <property type="term" value="P:riboflavin biosynthetic process"/>
    <property type="evidence" value="ECO:0007669"/>
    <property type="project" value="InterPro"/>
</dbReference>
<evidence type="ECO:0000256" key="14">
    <source>
        <dbReference type="PIRNR" id="PIRNR004491"/>
    </source>
</evidence>
<evidence type="ECO:0000313" key="17">
    <source>
        <dbReference type="Proteomes" id="UP000449710"/>
    </source>
</evidence>
<evidence type="ECO:0000256" key="2">
    <source>
        <dbReference type="ARBA" id="ARBA00005201"/>
    </source>
</evidence>
<protein>
    <recommendedName>
        <fullName evidence="14">Riboflavin biosynthesis protein</fullName>
    </recommendedName>
    <domain>
        <recommendedName>
            <fullName evidence="14">Riboflavin kinase</fullName>
            <ecNumber evidence="14">2.7.1.26</ecNumber>
        </recommendedName>
        <alternativeName>
            <fullName evidence="14">Flavokinase</fullName>
        </alternativeName>
    </domain>
    <domain>
        <recommendedName>
            <fullName evidence="14">FMN adenylyltransferase</fullName>
            <ecNumber evidence="14">2.7.7.2</ecNumber>
        </recommendedName>
        <alternativeName>
            <fullName evidence="14">FAD pyrophosphorylase</fullName>
        </alternativeName>
        <alternativeName>
            <fullName evidence="14">FAD synthase</fullName>
        </alternativeName>
    </domain>
</protein>
<dbReference type="SUPFAM" id="SSF82114">
    <property type="entry name" value="Riboflavin kinase-like"/>
    <property type="match status" value="1"/>
</dbReference>
<evidence type="ECO:0000256" key="8">
    <source>
        <dbReference type="ARBA" id="ARBA00022777"/>
    </source>
</evidence>
<keyword evidence="5 14" id="KW-0808">Transferase</keyword>
<dbReference type="EC" id="2.7.1.26" evidence="14"/>
<comment type="pathway">
    <text evidence="1 14">Cofactor biosynthesis; FAD biosynthesis; FAD from FMN: step 1/1.</text>
</comment>
<dbReference type="FunFam" id="3.40.50.620:FF:000021">
    <property type="entry name" value="Riboflavin biosynthesis protein"/>
    <property type="match status" value="1"/>
</dbReference>
<evidence type="ECO:0000256" key="9">
    <source>
        <dbReference type="ARBA" id="ARBA00022827"/>
    </source>
</evidence>
<comment type="catalytic activity">
    <reaction evidence="13 14">
        <text>FMN + ATP + H(+) = FAD + diphosphate</text>
        <dbReference type="Rhea" id="RHEA:17237"/>
        <dbReference type="ChEBI" id="CHEBI:15378"/>
        <dbReference type="ChEBI" id="CHEBI:30616"/>
        <dbReference type="ChEBI" id="CHEBI:33019"/>
        <dbReference type="ChEBI" id="CHEBI:57692"/>
        <dbReference type="ChEBI" id="CHEBI:58210"/>
        <dbReference type="EC" id="2.7.7.2"/>
    </reaction>
</comment>
<evidence type="ECO:0000256" key="12">
    <source>
        <dbReference type="ARBA" id="ARBA00047880"/>
    </source>
</evidence>
<keyword evidence="3 14" id="KW-0285">Flavoprotein</keyword>
<keyword evidence="4 14" id="KW-0288">FMN</keyword>
<dbReference type="Gene3D" id="3.40.50.620">
    <property type="entry name" value="HUPs"/>
    <property type="match status" value="1"/>
</dbReference>
<dbReference type="PANTHER" id="PTHR22749:SF6">
    <property type="entry name" value="RIBOFLAVIN KINASE"/>
    <property type="match status" value="1"/>
</dbReference>
<comment type="pathway">
    <text evidence="2 14">Cofactor biosynthesis; FMN biosynthesis; FMN from riboflavin (ATP route): step 1/1.</text>
</comment>
<evidence type="ECO:0000256" key="13">
    <source>
        <dbReference type="ARBA" id="ARBA00049494"/>
    </source>
</evidence>
<name>A0AA43XJQ5_9CLOT</name>
<keyword evidence="9 14" id="KW-0274">FAD</keyword>
<reference evidence="16 17" key="1">
    <citation type="submission" date="2019-04" db="EMBL/GenBank/DDBJ databases">
        <title>Isachenkonia alkalipeptolytica gen. nov. sp. nov. a new anaerobic, alkiliphilic organothrophic bacterium capable to reduce synthesized ferrihydrite isolated from a soda lake.</title>
        <authorList>
            <person name="Toshchakov S.V."/>
            <person name="Zavarzina D.G."/>
            <person name="Zhilina T.N."/>
            <person name="Kostrikina N.A."/>
            <person name="Kublanov I.V."/>
        </authorList>
    </citation>
    <scope>NUCLEOTIDE SEQUENCE [LARGE SCALE GENOMIC DNA]</scope>
    <source>
        <strain evidence="16 17">Z-1701</strain>
    </source>
</reference>
<dbReference type="PANTHER" id="PTHR22749">
    <property type="entry name" value="RIBOFLAVIN KINASE/FMN ADENYLYLTRANSFERASE"/>
    <property type="match status" value="1"/>
</dbReference>
<dbReference type="GO" id="GO:0008531">
    <property type="term" value="F:riboflavin kinase activity"/>
    <property type="evidence" value="ECO:0007669"/>
    <property type="project" value="UniProtKB-UniRule"/>
</dbReference>
<dbReference type="EMBL" id="SUMG01000003">
    <property type="protein sequence ID" value="NBG87616.1"/>
    <property type="molecule type" value="Genomic_DNA"/>
</dbReference>
<dbReference type="EC" id="2.7.7.2" evidence="14"/>
<sequence length="313" mass="35771">MNILKLDKSYQSQAYRGIALGNFDGVHLGHQQLLKAVRRESQKRELCPSVYTFLNHPRRHQGEATLKEITSLQKKAELFAAEGIKELILSPFNDEIKNMEPEVFITEVLVKQLKSKLIVVGFDYRFGKKARGNPEMLKTLGKIHGFEVCTIHPYNFEEEKISSSKIRGLIEKGEVAVMEKYLGRYYAIRGPVIRGKGLGTTLGFPTANIKIDSNQILPKSGVYATFSRVDDKIYPSVTSVGHQPKFNDRSAEVESFFMDYEGNLYSRTVETIFVKYIRGQISYETPEALRRQIEKDAKEAKQHLHSKIDMINY</sequence>
<dbReference type="AlphaFoldDB" id="A0AA43XJQ5"/>
<comment type="similarity">
    <text evidence="14">Belongs to the ribF family.</text>
</comment>
<dbReference type="InterPro" id="IPR023465">
    <property type="entry name" value="Riboflavin_kinase_dom_sf"/>
</dbReference>
<keyword evidence="11" id="KW-0511">Multifunctional enzyme</keyword>
<evidence type="ECO:0000256" key="3">
    <source>
        <dbReference type="ARBA" id="ARBA00022630"/>
    </source>
</evidence>
<dbReference type="NCBIfam" id="NF004162">
    <property type="entry name" value="PRK05627.1-5"/>
    <property type="match status" value="1"/>
</dbReference>
<evidence type="ECO:0000256" key="4">
    <source>
        <dbReference type="ARBA" id="ARBA00022643"/>
    </source>
</evidence>
<evidence type="ECO:0000256" key="6">
    <source>
        <dbReference type="ARBA" id="ARBA00022695"/>
    </source>
</evidence>
<dbReference type="InterPro" id="IPR015865">
    <property type="entry name" value="Riboflavin_kinase_bac/euk"/>
</dbReference>
<keyword evidence="6 14" id="KW-0548">Nucleotidyltransferase</keyword>
<keyword evidence="10 14" id="KW-0067">ATP-binding</keyword>
<comment type="caution">
    <text evidence="16">The sequence shown here is derived from an EMBL/GenBank/DDBJ whole genome shotgun (WGS) entry which is preliminary data.</text>
</comment>
<accession>A0AA43XJQ5</accession>
<organism evidence="16 17">
    <name type="scientific">Isachenkonia alkalipeptolytica</name>
    <dbReference type="NCBI Taxonomy" id="2565777"/>
    <lineage>
        <taxon>Bacteria</taxon>
        <taxon>Bacillati</taxon>
        <taxon>Bacillota</taxon>
        <taxon>Clostridia</taxon>
        <taxon>Eubacteriales</taxon>
        <taxon>Clostridiaceae</taxon>
        <taxon>Isachenkonia</taxon>
    </lineage>
</organism>
<keyword evidence="8 14" id="KW-0418">Kinase</keyword>
<keyword evidence="7 14" id="KW-0547">Nucleotide-binding</keyword>
<dbReference type="GO" id="GO:0006747">
    <property type="term" value="P:FAD biosynthetic process"/>
    <property type="evidence" value="ECO:0007669"/>
    <property type="project" value="UniProtKB-UniRule"/>
</dbReference>
<dbReference type="GO" id="GO:0005524">
    <property type="term" value="F:ATP binding"/>
    <property type="evidence" value="ECO:0007669"/>
    <property type="project" value="UniProtKB-UniRule"/>
</dbReference>
<gene>
    <name evidence="16" type="ORF">ISALK_03795</name>
</gene>
<dbReference type="Gene3D" id="2.40.30.30">
    <property type="entry name" value="Riboflavin kinase-like"/>
    <property type="match status" value="1"/>
</dbReference>
<feature type="domain" description="Riboflavin kinase" evidence="15">
    <location>
        <begin position="181"/>
        <end position="305"/>
    </location>
</feature>